<evidence type="ECO:0000313" key="2">
    <source>
        <dbReference type="Proteomes" id="UP001238334"/>
    </source>
</evidence>
<protein>
    <submittedName>
        <fullName evidence="1">DUF3310 domain-containing protein</fullName>
    </submittedName>
</protein>
<dbReference type="AlphaFoldDB" id="A0A9Y2KZ42"/>
<dbReference type="Pfam" id="PF11753">
    <property type="entry name" value="DUF3310"/>
    <property type="match status" value="1"/>
</dbReference>
<proteinExistence type="predicted"/>
<dbReference type="EMBL" id="CP127247">
    <property type="protein sequence ID" value="WIY25104.1"/>
    <property type="molecule type" value="Genomic_DNA"/>
</dbReference>
<dbReference type="InterPro" id="IPR021739">
    <property type="entry name" value="SaV-like"/>
</dbReference>
<name>A0A9Y2KZ42_9RHOB</name>
<dbReference type="Proteomes" id="UP001238334">
    <property type="component" value="Chromosome"/>
</dbReference>
<sequence length="74" mass="8568">MSDAVNHPQHYTSHPSSLECIQVTEHMNFNCGNAVKYIWRADDKGKAIEDLEKARWYLDREIKLRKAALPQPSN</sequence>
<keyword evidence="2" id="KW-1185">Reference proteome</keyword>
<dbReference type="RefSeq" id="WP_270919859.1">
    <property type="nucleotide sequence ID" value="NZ_CP127247.1"/>
</dbReference>
<dbReference type="KEGG" id="ppso:QPJ95_21875"/>
<organism evidence="1 2">
    <name type="scientific">Parasedimentitalea psychrophila</name>
    <dbReference type="NCBI Taxonomy" id="2997337"/>
    <lineage>
        <taxon>Bacteria</taxon>
        <taxon>Pseudomonadati</taxon>
        <taxon>Pseudomonadota</taxon>
        <taxon>Alphaproteobacteria</taxon>
        <taxon>Rhodobacterales</taxon>
        <taxon>Paracoccaceae</taxon>
        <taxon>Parasedimentitalea</taxon>
    </lineage>
</organism>
<evidence type="ECO:0000313" key="1">
    <source>
        <dbReference type="EMBL" id="WIY25104.1"/>
    </source>
</evidence>
<accession>A0A9Y2KZ42</accession>
<reference evidence="1 2" key="1">
    <citation type="submission" date="2023-06" db="EMBL/GenBank/DDBJ databases">
        <title>Parasedimentitalea psychrophila sp. nov., a psychrophilic bacterium isolated from deep-sea sediment.</title>
        <authorList>
            <person name="Li A."/>
        </authorList>
    </citation>
    <scope>NUCLEOTIDE SEQUENCE [LARGE SCALE GENOMIC DNA]</scope>
    <source>
        <strain evidence="1 2">QS115</strain>
    </source>
</reference>
<gene>
    <name evidence="1" type="ORF">QPJ95_21875</name>
</gene>